<dbReference type="OrthoDB" id="3358048at2759"/>
<accession>A0A8K0XSZ2</accession>
<reference evidence="2" key="1">
    <citation type="journal article" date="2021" name="New Phytol.">
        <title>Evolutionary innovations through gain and loss of genes in the ectomycorrhizal Boletales.</title>
        <authorList>
            <person name="Wu G."/>
            <person name="Miyauchi S."/>
            <person name="Morin E."/>
            <person name="Kuo A."/>
            <person name="Drula E."/>
            <person name="Varga T."/>
            <person name="Kohler A."/>
            <person name="Feng B."/>
            <person name="Cao Y."/>
            <person name="Lipzen A."/>
            <person name="Daum C."/>
            <person name="Hundley H."/>
            <person name="Pangilinan J."/>
            <person name="Johnson J."/>
            <person name="Barry K."/>
            <person name="LaButti K."/>
            <person name="Ng V."/>
            <person name="Ahrendt S."/>
            <person name="Min B."/>
            <person name="Choi I.G."/>
            <person name="Park H."/>
            <person name="Plett J.M."/>
            <person name="Magnuson J."/>
            <person name="Spatafora J.W."/>
            <person name="Nagy L.G."/>
            <person name="Henrissat B."/>
            <person name="Grigoriev I.V."/>
            <person name="Yang Z.L."/>
            <person name="Xu J."/>
            <person name="Martin F.M."/>
        </authorList>
    </citation>
    <scope>NUCLEOTIDE SEQUENCE</scope>
    <source>
        <strain evidence="2">KKN 215</strain>
    </source>
</reference>
<protein>
    <submittedName>
        <fullName evidence="2">Uncharacterized protein</fullName>
    </submittedName>
</protein>
<evidence type="ECO:0000313" key="2">
    <source>
        <dbReference type="EMBL" id="KAH8104775.1"/>
    </source>
</evidence>
<feature type="transmembrane region" description="Helical" evidence="1">
    <location>
        <begin position="91"/>
        <end position="113"/>
    </location>
</feature>
<comment type="caution">
    <text evidence="2">The sequence shown here is derived from an EMBL/GenBank/DDBJ whole genome shotgun (WGS) entry which is preliminary data.</text>
</comment>
<evidence type="ECO:0000313" key="3">
    <source>
        <dbReference type="Proteomes" id="UP000813824"/>
    </source>
</evidence>
<dbReference type="EMBL" id="JAEVFJ010000005">
    <property type="protein sequence ID" value="KAH8104775.1"/>
    <property type="molecule type" value="Genomic_DNA"/>
</dbReference>
<feature type="transmembrane region" description="Helical" evidence="1">
    <location>
        <begin position="45"/>
        <end position="65"/>
    </location>
</feature>
<keyword evidence="1" id="KW-0812">Transmembrane</keyword>
<dbReference type="AlphaFoldDB" id="A0A8K0XSZ2"/>
<keyword evidence="1" id="KW-0472">Membrane</keyword>
<name>A0A8K0XSZ2_9AGAR</name>
<organism evidence="2 3">
    <name type="scientific">Cristinia sonorae</name>
    <dbReference type="NCBI Taxonomy" id="1940300"/>
    <lineage>
        <taxon>Eukaryota</taxon>
        <taxon>Fungi</taxon>
        <taxon>Dikarya</taxon>
        <taxon>Basidiomycota</taxon>
        <taxon>Agaricomycotina</taxon>
        <taxon>Agaricomycetes</taxon>
        <taxon>Agaricomycetidae</taxon>
        <taxon>Agaricales</taxon>
        <taxon>Pleurotineae</taxon>
        <taxon>Stephanosporaceae</taxon>
        <taxon>Cristinia</taxon>
    </lineage>
</organism>
<proteinExistence type="predicted"/>
<keyword evidence="1" id="KW-1133">Transmembrane helix</keyword>
<keyword evidence="3" id="KW-1185">Reference proteome</keyword>
<sequence length="203" mass="23552">MSVRQRVPFRFSENGDENARILDEQEQEELLEQLKRKSDENNSQYSFFIRIVIALSSTLHILYLLKSPESKKPPIAVLFPNYTPPDGFRPITGHLFFTTLNLFIHANLSVHLAHPTHHVREWLARGDYHQYTSFLPLPFSVLFALSAPAPLMSFIVSNGWHDVVWWGETAAMVWFVSSAHRWMGEETESLRNLERLRYDARGA</sequence>
<dbReference type="Proteomes" id="UP000813824">
    <property type="component" value="Unassembled WGS sequence"/>
</dbReference>
<feature type="transmembrane region" description="Helical" evidence="1">
    <location>
        <begin position="134"/>
        <end position="157"/>
    </location>
</feature>
<gene>
    <name evidence="2" type="ORF">BXZ70DRAFT_615670</name>
</gene>
<evidence type="ECO:0000256" key="1">
    <source>
        <dbReference type="SAM" id="Phobius"/>
    </source>
</evidence>